<organism evidence="1 2">
    <name type="scientific">Hymenobacter caeli</name>
    <dbReference type="NCBI Taxonomy" id="2735894"/>
    <lineage>
        <taxon>Bacteria</taxon>
        <taxon>Pseudomonadati</taxon>
        <taxon>Bacteroidota</taxon>
        <taxon>Cytophagia</taxon>
        <taxon>Cytophagales</taxon>
        <taxon>Hymenobacteraceae</taxon>
        <taxon>Hymenobacter</taxon>
    </lineage>
</organism>
<evidence type="ECO:0000313" key="1">
    <source>
        <dbReference type="EMBL" id="NRT18970.1"/>
    </source>
</evidence>
<dbReference type="Proteomes" id="UP000779507">
    <property type="component" value="Unassembled WGS sequence"/>
</dbReference>
<keyword evidence="2" id="KW-1185">Reference proteome</keyword>
<comment type="caution">
    <text evidence="1">The sequence shown here is derived from an EMBL/GenBank/DDBJ whole genome shotgun (WGS) entry which is preliminary data.</text>
</comment>
<protein>
    <submittedName>
        <fullName evidence="1">Uncharacterized protein</fullName>
    </submittedName>
</protein>
<evidence type="ECO:0000313" key="2">
    <source>
        <dbReference type="Proteomes" id="UP000779507"/>
    </source>
</evidence>
<sequence>MQTLTLHLPDSLDMTFKEVTMLLATRLYEQG</sequence>
<dbReference type="EMBL" id="JABSNP010000007">
    <property type="protein sequence ID" value="NRT18970.1"/>
    <property type="molecule type" value="Genomic_DNA"/>
</dbReference>
<proteinExistence type="predicted"/>
<reference evidence="1 2" key="1">
    <citation type="submission" date="2020-05" db="EMBL/GenBank/DDBJ databases">
        <title>Genomic Encyclopedia of Type Strains, Phase IV (KMG-V): Genome sequencing to study the core and pangenomes of soil and plant-associated prokaryotes.</title>
        <authorList>
            <person name="Whitman W."/>
        </authorList>
    </citation>
    <scope>NUCLEOTIDE SEQUENCE [LARGE SCALE GENOMIC DNA]</scope>
    <source>
        <strain evidence="1 2">9A</strain>
    </source>
</reference>
<gene>
    <name evidence="1" type="ORF">HNP98_001793</name>
</gene>
<accession>A0ABX2FP97</accession>
<name>A0ABX2FP97_9BACT</name>